<protein>
    <submittedName>
        <fullName evidence="1">Uncharacterized protein</fullName>
    </submittedName>
</protein>
<organism evidence="1">
    <name type="scientific">Oryza meridionalis</name>
    <dbReference type="NCBI Taxonomy" id="40149"/>
    <lineage>
        <taxon>Eukaryota</taxon>
        <taxon>Viridiplantae</taxon>
        <taxon>Streptophyta</taxon>
        <taxon>Embryophyta</taxon>
        <taxon>Tracheophyta</taxon>
        <taxon>Spermatophyta</taxon>
        <taxon>Magnoliopsida</taxon>
        <taxon>Liliopsida</taxon>
        <taxon>Poales</taxon>
        <taxon>Poaceae</taxon>
        <taxon>BOP clade</taxon>
        <taxon>Oryzoideae</taxon>
        <taxon>Oryzeae</taxon>
        <taxon>Oryzinae</taxon>
        <taxon>Oryza</taxon>
    </lineage>
</organism>
<reference evidence="1" key="2">
    <citation type="submission" date="2018-05" db="EMBL/GenBank/DDBJ databases">
        <title>OmerRS3 (Oryza meridionalis Reference Sequence Version 3).</title>
        <authorList>
            <person name="Zhang J."/>
            <person name="Kudrna D."/>
            <person name="Lee S."/>
            <person name="Talag J."/>
            <person name="Welchert J."/>
            <person name="Wing R.A."/>
        </authorList>
    </citation>
    <scope>NUCLEOTIDE SEQUENCE [LARGE SCALE GENOMIC DNA]</scope>
    <source>
        <strain evidence="1">cv. OR44</strain>
    </source>
</reference>
<dbReference type="HOGENOM" id="CLU_2816724_0_0_1"/>
<proteinExistence type="predicted"/>
<dbReference type="Proteomes" id="UP000008021">
    <property type="component" value="Chromosome 10"/>
</dbReference>
<keyword evidence="2" id="KW-1185">Reference proteome</keyword>
<evidence type="ECO:0000313" key="2">
    <source>
        <dbReference type="Proteomes" id="UP000008021"/>
    </source>
</evidence>
<reference evidence="1" key="1">
    <citation type="submission" date="2015-04" db="UniProtKB">
        <authorList>
            <consortium name="EnsemblPlants"/>
        </authorList>
    </citation>
    <scope>IDENTIFICATION</scope>
</reference>
<accession>A0A0E0EW02</accession>
<evidence type="ECO:0000313" key="1">
    <source>
        <dbReference type="EnsemblPlants" id="OMERI10G02490.1"/>
    </source>
</evidence>
<dbReference type="EnsemblPlants" id="OMERI10G02490.1">
    <property type="protein sequence ID" value="OMERI10G02490.1"/>
    <property type="gene ID" value="OMERI10G02490"/>
</dbReference>
<dbReference type="AlphaFoldDB" id="A0A0E0EW02"/>
<dbReference type="Gramene" id="OMERI10G02490.1">
    <property type="protein sequence ID" value="OMERI10G02490.1"/>
    <property type="gene ID" value="OMERI10G02490"/>
</dbReference>
<sequence length="67" mass="7024">MKSKLAAAPMRTPGRGMLTSAFWVWTQSTAPSALTSVSQKLIVMSPYIAAKLSLPSAAGMSTVPRVS</sequence>
<name>A0A0E0EW02_9ORYZ</name>